<feature type="active site" evidence="5">
    <location>
        <position position="85"/>
    </location>
</feature>
<dbReference type="InterPro" id="IPR001227">
    <property type="entry name" value="Ac_transferase_dom_sf"/>
</dbReference>
<keyword evidence="1 4" id="KW-0808">Transferase</keyword>
<evidence type="ECO:0000259" key="6">
    <source>
        <dbReference type="SMART" id="SM00827"/>
    </source>
</evidence>
<sequence length="305" mass="32862">MRKIGYLFSGQGSQFANMGADLYQKAPAYQQAIDEASAVLGIDLVNPDNMDDPKNVQMAILAMSFGIYQTIAHELPQARVMAGLSLGEYSALVASGALDFKTAIALVKDRSHYMEQAGLQNPGSMAAVLKLDPQKVTQICQSIVGAYPANYNTATQTVIGGTAEGVTQAGTALEEAGAKRVVPLKVAVASHTPLMQAASDNLAQRLEDVHFDGFKIPVISNTTAKPFADESVKTTLREQLIKPTHFAEDLKYMQEHFGIDTLIEIGPGDTLSKFAKKTLKGIETYHIDNVETLNEVKTALETEAK</sequence>
<organism evidence="7 8">
    <name type="scientific">Fructilactobacillus sanfranciscensis</name>
    <name type="common">Lactobacillus sanfranciscensis</name>
    <dbReference type="NCBI Taxonomy" id="1625"/>
    <lineage>
        <taxon>Bacteria</taxon>
        <taxon>Bacillati</taxon>
        <taxon>Bacillota</taxon>
        <taxon>Bacilli</taxon>
        <taxon>Lactobacillales</taxon>
        <taxon>Lactobacillaceae</taxon>
        <taxon>Fructilactobacillus</taxon>
    </lineage>
</organism>
<dbReference type="Proteomes" id="UP000313312">
    <property type="component" value="Unassembled WGS sequence"/>
</dbReference>
<evidence type="ECO:0000256" key="3">
    <source>
        <dbReference type="ARBA" id="ARBA00048462"/>
    </source>
</evidence>
<dbReference type="AlphaFoldDB" id="A0A5C4TJB4"/>
<evidence type="ECO:0000256" key="4">
    <source>
        <dbReference type="PIRNR" id="PIRNR000446"/>
    </source>
</evidence>
<feature type="domain" description="Malonyl-CoA:ACP transacylase (MAT)" evidence="6">
    <location>
        <begin position="7"/>
        <end position="295"/>
    </location>
</feature>
<protein>
    <recommendedName>
        <fullName evidence="4">Malonyl CoA-acyl carrier protein transacylase</fullName>
        <ecNumber evidence="4">2.3.1.39</ecNumber>
    </recommendedName>
</protein>
<dbReference type="SUPFAM" id="SSF52151">
    <property type="entry name" value="FabD/lysophospholipase-like"/>
    <property type="match status" value="1"/>
</dbReference>
<dbReference type="InterPro" id="IPR024925">
    <property type="entry name" value="Malonyl_CoA-ACP_transAc"/>
</dbReference>
<reference evidence="7 8" key="1">
    <citation type="submission" date="2018-05" db="EMBL/GenBank/DDBJ databases">
        <title>Lactobacillus sanfranciscensis Ah4 draft denome sequence.</title>
        <authorList>
            <person name="Zhang G."/>
        </authorList>
    </citation>
    <scope>NUCLEOTIDE SEQUENCE [LARGE SCALE GENOMIC DNA]</scope>
    <source>
        <strain evidence="7 8">Ah4</strain>
    </source>
</reference>
<evidence type="ECO:0000256" key="1">
    <source>
        <dbReference type="ARBA" id="ARBA00022679"/>
    </source>
</evidence>
<dbReference type="RefSeq" id="WP_103428946.1">
    <property type="nucleotide sequence ID" value="NZ_JARBEV010000023.1"/>
</dbReference>
<dbReference type="InterPro" id="IPR016036">
    <property type="entry name" value="Malonyl_transacylase_ACP-bd"/>
</dbReference>
<gene>
    <name evidence="7" type="ORF">DID87_05805</name>
</gene>
<dbReference type="PIRSF" id="PIRSF000446">
    <property type="entry name" value="Mct"/>
    <property type="match status" value="1"/>
</dbReference>
<name>A0A5C4TJB4_FRUSA</name>
<dbReference type="InterPro" id="IPR016035">
    <property type="entry name" value="Acyl_Trfase/lysoPLipase"/>
</dbReference>
<evidence type="ECO:0000256" key="2">
    <source>
        <dbReference type="ARBA" id="ARBA00023315"/>
    </source>
</evidence>
<dbReference type="GO" id="GO:0005829">
    <property type="term" value="C:cytosol"/>
    <property type="evidence" value="ECO:0007669"/>
    <property type="project" value="TreeGrafter"/>
</dbReference>
<keyword evidence="2 4" id="KW-0012">Acyltransferase</keyword>
<proteinExistence type="inferred from homology"/>
<dbReference type="Pfam" id="PF00698">
    <property type="entry name" value="Acyl_transf_1"/>
    <property type="match status" value="1"/>
</dbReference>
<dbReference type="InterPro" id="IPR014043">
    <property type="entry name" value="Acyl_transferase_dom"/>
</dbReference>
<dbReference type="GO" id="GO:0004314">
    <property type="term" value="F:[acyl-carrier-protein] S-malonyltransferase activity"/>
    <property type="evidence" value="ECO:0007669"/>
    <property type="project" value="UniProtKB-EC"/>
</dbReference>
<dbReference type="Gene3D" id="3.30.70.250">
    <property type="entry name" value="Malonyl-CoA ACP transacylase, ACP-binding"/>
    <property type="match status" value="1"/>
</dbReference>
<evidence type="ECO:0000313" key="8">
    <source>
        <dbReference type="Proteomes" id="UP000313312"/>
    </source>
</evidence>
<dbReference type="EC" id="2.3.1.39" evidence="4"/>
<dbReference type="GO" id="GO:0006633">
    <property type="term" value="P:fatty acid biosynthetic process"/>
    <property type="evidence" value="ECO:0007669"/>
    <property type="project" value="TreeGrafter"/>
</dbReference>
<feature type="active site" evidence="5">
    <location>
        <position position="191"/>
    </location>
</feature>
<dbReference type="PANTHER" id="PTHR42681:SF1">
    <property type="entry name" value="MALONYL-COA-ACYL CARRIER PROTEIN TRANSACYLASE, MITOCHONDRIAL"/>
    <property type="match status" value="1"/>
</dbReference>
<dbReference type="SUPFAM" id="SSF55048">
    <property type="entry name" value="Probable ACP-binding domain of malonyl-CoA ACP transacylase"/>
    <property type="match status" value="1"/>
</dbReference>
<comment type="caution">
    <text evidence="7">The sequence shown here is derived from an EMBL/GenBank/DDBJ whole genome shotgun (WGS) entry which is preliminary data.</text>
</comment>
<dbReference type="PANTHER" id="PTHR42681">
    <property type="entry name" value="MALONYL-COA-ACYL CARRIER PROTEIN TRANSACYLASE, MITOCHONDRIAL"/>
    <property type="match status" value="1"/>
</dbReference>
<dbReference type="InterPro" id="IPR050858">
    <property type="entry name" value="Mal-CoA-ACP_Trans/PKS_FabD"/>
</dbReference>
<comment type="similarity">
    <text evidence="4">Belongs to the fabD family.</text>
</comment>
<evidence type="ECO:0000313" key="7">
    <source>
        <dbReference type="EMBL" id="TNK90018.1"/>
    </source>
</evidence>
<dbReference type="Gene3D" id="3.40.366.10">
    <property type="entry name" value="Malonyl-Coenzyme A Acyl Carrier Protein, domain 2"/>
    <property type="match status" value="1"/>
</dbReference>
<comment type="catalytic activity">
    <reaction evidence="3 4">
        <text>holo-[ACP] + malonyl-CoA = malonyl-[ACP] + CoA</text>
        <dbReference type="Rhea" id="RHEA:41792"/>
        <dbReference type="Rhea" id="RHEA-COMP:9623"/>
        <dbReference type="Rhea" id="RHEA-COMP:9685"/>
        <dbReference type="ChEBI" id="CHEBI:57287"/>
        <dbReference type="ChEBI" id="CHEBI:57384"/>
        <dbReference type="ChEBI" id="CHEBI:64479"/>
        <dbReference type="ChEBI" id="CHEBI:78449"/>
        <dbReference type="EC" id="2.3.1.39"/>
    </reaction>
</comment>
<accession>A0A5C4TJB4</accession>
<dbReference type="SMART" id="SM00827">
    <property type="entry name" value="PKS_AT"/>
    <property type="match status" value="1"/>
</dbReference>
<dbReference type="FunFam" id="3.30.70.250:FF:000001">
    <property type="entry name" value="Malonyl CoA-acyl carrier protein transacylase"/>
    <property type="match status" value="1"/>
</dbReference>
<evidence type="ECO:0000256" key="5">
    <source>
        <dbReference type="PIRSR" id="PIRSR000446-1"/>
    </source>
</evidence>
<dbReference type="EMBL" id="QFCR01000021">
    <property type="protein sequence ID" value="TNK90018.1"/>
    <property type="molecule type" value="Genomic_DNA"/>
</dbReference>